<comment type="caution">
    <text evidence="7">The sequence shown here is derived from an EMBL/GenBank/DDBJ whole genome shotgun (WGS) entry which is preliminary data.</text>
</comment>
<feature type="transmembrane region" description="Helical" evidence="6">
    <location>
        <begin position="313"/>
        <end position="336"/>
    </location>
</feature>
<dbReference type="GO" id="GO:0005886">
    <property type="term" value="C:plasma membrane"/>
    <property type="evidence" value="ECO:0007669"/>
    <property type="project" value="UniProtKB-SubCell"/>
</dbReference>
<gene>
    <name evidence="7" type="ORF">EI42_05819</name>
</gene>
<feature type="transmembrane region" description="Helical" evidence="6">
    <location>
        <begin position="160"/>
        <end position="179"/>
    </location>
</feature>
<keyword evidence="4 6" id="KW-1133">Transmembrane helix</keyword>
<evidence type="ECO:0000313" key="7">
    <source>
        <dbReference type="EMBL" id="PZW20814.1"/>
    </source>
</evidence>
<keyword evidence="3 6" id="KW-0812">Transmembrane</keyword>
<organism evidence="7 8">
    <name type="scientific">Thermosporothrix hazakensis</name>
    <dbReference type="NCBI Taxonomy" id="644383"/>
    <lineage>
        <taxon>Bacteria</taxon>
        <taxon>Bacillati</taxon>
        <taxon>Chloroflexota</taxon>
        <taxon>Ktedonobacteria</taxon>
        <taxon>Ktedonobacterales</taxon>
        <taxon>Thermosporotrichaceae</taxon>
        <taxon>Thermosporothrix</taxon>
    </lineage>
</organism>
<protein>
    <submittedName>
        <fullName evidence="7">O-antigen/teichoic acid export membrane protein</fullName>
    </submittedName>
</protein>
<evidence type="ECO:0000256" key="2">
    <source>
        <dbReference type="ARBA" id="ARBA00022475"/>
    </source>
</evidence>
<feature type="transmembrane region" description="Helical" evidence="6">
    <location>
        <begin position="276"/>
        <end position="293"/>
    </location>
</feature>
<feature type="transmembrane region" description="Helical" evidence="6">
    <location>
        <begin position="131"/>
        <end position="153"/>
    </location>
</feature>
<feature type="transmembrane region" description="Helical" evidence="6">
    <location>
        <begin position="380"/>
        <end position="398"/>
    </location>
</feature>
<dbReference type="PANTHER" id="PTHR30250">
    <property type="entry name" value="PST FAMILY PREDICTED COLANIC ACID TRANSPORTER"/>
    <property type="match status" value="1"/>
</dbReference>
<feature type="transmembrane region" description="Helical" evidence="6">
    <location>
        <begin position="252"/>
        <end position="270"/>
    </location>
</feature>
<name>A0A326TVR1_THEHA</name>
<accession>A0A326TVR1</accession>
<dbReference type="PANTHER" id="PTHR30250:SF11">
    <property type="entry name" value="O-ANTIGEN TRANSPORTER-RELATED"/>
    <property type="match status" value="1"/>
</dbReference>
<keyword evidence="8" id="KW-1185">Reference proteome</keyword>
<evidence type="ECO:0000256" key="1">
    <source>
        <dbReference type="ARBA" id="ARBA00004651"/>
    </source>
</evidence>
<dbReference type="OrthoDB" id="147317at2"/>
<reference evidence="7 8" key="1">
    <citation type="submission" date="2018-06" db="EMBL/GenBank/DDBJ databases">
        <title>Genomic Encyclopedia of Archaeal and Bacterial Type Strains, Phase II (KMG-II): from individual species to whole genera.</title>
        <authorList>
            <person name="Goeker M."/>
        </authorList>
    </citation>
    <scope>NUCLEOTIDE SEQUENCE [LARGE SCALE GENOMIC DNA]</scope>
    <source>
        <strain evidence="7 8">ATCC BAA-1881</strain>
    </source>
</reference>
<comment type="subcellular location">
    <subcellularLocation>
        <location evidence="1">Cell membrane</location>
        <topology evidence="1">Multi-pass membrane protein</topology>
    </subcellularLocation>
</comment>
<dbReference type="AlphaFoldDB" id="A0A326TVR1"/>
<keyword evidence="2" id="KW-1003">Cell membrane</keyword>
<sequence length="441" mass="49580">MLLPLARKRVEASKPFRLYFASWPVLLSFGSTLISGYISFRIIQYLGFEDFGTYIVLQWLATLILPLVSIGSSALTSRALAELQSRETPRIAAGIFYLLWSRQSRAALRFIMLIVLGVYPLALLLHLPWHLLFLANLATLPMLFNSIAGIALSSQRRRDLLTLLQLFNALLTLFLLLWIEQLQEQKLLFLFLINVIAGALTLAVAIYCVTQLLPLDHPMRPGIFLRERLLKHCYSSLKEFVPDSIIWQNGEYFFLLFWQPHSAIGIYALSVSLSTWIMRAVPHLFSLVLYPFLTRSLRRAARPQDMFLRHSCYLALVAIPLFFLAALLVPIIVEFLFGPQVYPFVLPFYIQLLASAVGCVATVSYTYLASLPQRNYLLRLNWCAALLKLVLAGLLIQVSGTLGAALACSCAQIFAAGGAIWLCHHALKCSNVNELPPGLHV</sequence>
<evidence type="ECO:0000256" key="3">
    <source>
        <dbReference type="ARBA" id="ARBA00022692"/>
    </source>
</evidence>
<feature type="transmembrane region" description="Helical" evidence="6">
    <location>
        <begin position="404"/>
        <end position="423"/>
    </location>
</feature>
<dbReference type="EMBL" id="QKUF01000039">
    <property type="protein sequence ID" value="PZW20814.1"/>
    <property type="molecule type" value="Genomic_DNA"/>
</dbReference>
<proteinExistence type="predicted"/>
<feature type="transmembrane region" description="Helical" evidence="6">
    <location>
        <begin position="106"/>
        <end position="125"/>
    </location>
</feature>
<dbReference type="RefSeq" id="WP_111326052.1">
    <property type="nucleotide sequence ID" value="NZ_BIFX01000001.1"/>
</dbReference>
<feature type="transmembrane region" description="Helical" evidence="6">
    <location>
        <begin position="191"/>
        <end position="210"/>
    </location>
</feature>
<evidence type="ECO:0000256" key="5">
    <source>
        <dbReference type="ARBA" id="ARBA00023136"/>
    </source>
</evidence>
<feature type="transmembrane region" description="Helical" evidence="6">
    <location>
        <begin position="348"/>
        <end position="368"/>
    </location>
</feature>
<feature type="transmembrane region" description="Helical" evidence="6">
    <location>
        <begin position="55"/>
        <end position="76"/>
    </location>
</feature>
<dbReference type="Proteomes" id="UP000248806">
    <property type="component" value="Unassembled WGS sequence"/>
</dbReference>
<dbReference type="InterPro" id="IPR050833">
    <property type="entry name" value="Poly_Biosynth_Transport"/>
</dbReference>
<evidence type="ECO:0000256" key="6">
    <source>
        <dbReference type="SAM" id="Phobius"/>
    </source>
</evidence>
<keyword evidence="5 6" id="KW-0472">Membrane</keyword>
<evidence type="ECO:0000256" key="4">
    <source>
        <dbReference type="ARBA" id="ARBA00022989"/>
    </source>
</evidence>
<evidence type="ECO:0000313" key="8">
    <source>
        <dbReference type="Proteomes" id="UP000248806"/>
    </source>
</evidence>
<feature type="transmembrane region" description="Helical" evidence="6">
    <location>
        <begin position="20"/>
        <end position="43"/>
    </location>
</feature>